<dbReference type="Gene3D" id="1.10.8.60">
    <property type="match status" value="1"/>
</dbReference>
<protein>
    <recommendedName>
        <fullName evidence="3">Chromosomal replication initiator protein DnaA domain-containing protein</fullName>
    </recommendedName>
</protein>
<comment type="caution">
    <text evidence="1">The sequence shown here is derived from an EMBL/GenBank/DDBJ whole genome shotgun (WGS) entry which is preliminary data.</text>
</comment>
<dbReference type="EMBL" id="QQNH01000004">
    <property type="protein sequence ID" value="RDE09828.1"/>
    <property type="molecule type" value="Genomic_DNA"/>
</dbReference>
<dbReference type="OrthoDB" id="7390113at2"/>
<gene>
    <name evidence="1" type="ORF">DVH29_04630</name>
</gene>
<keyword evidence="2" id="KW-1185">Reference proteome</keyword>
<dbReference type="InterPro" id="IPR027417">
    <property type="entry name" value="P-loop_NTPase"/>
</dbReference>
<dbReference type="RefSeq" id="WP_114644991.1">
    <property type="nucleotide sequence ID" value="NZ_QQNH01000004.1"/>
</dbReference>
<dbReference type="Gene3D" id="3.40.50.300">
    <property type="entry name" value="P-loop containing nucleotide triphosphate hydrolases"/>
    <property type="match status" value="1"/>
</dbReference>
<sequence length="250" mass="27244">MAPKSAFRAVRDIDAAPQPSAHPQLVLEFAHVEARSEHDFMVCAGNALAFGHVRAFPNWPGPLTLIEGAAKSGKSHLAGIWAARAGALAAGPDDLETLSRRGGTRPVVIEDADRLPYDEAGLFHLLNQSMRDERPVLMTARLPVGEWPYRTDDVKSRARLAAHFSITVPDDILLSQILVKLFADRQLLIDPKVISYLVGRMERSNEEAVALVELLDRLSLTCGRAITRGLASEALAMRAQGDGDHFDPEG</sequence>
<dbReference type="AlphaFoldDB" id="A0A369W5J0"/>
<name>A0A369W5J0_9HYPH</name>
<proteinExistence type="predicted"/>
<accession>A0A369W5J0</accession>
<evidence type="ECO:0000313" key="2">
    <source>
        <dbReference type="Proteomes" id="UP000253759"/>
    </source>
</evidence>
<dbReference type="SUPFAM" id="SSF52540">
    <property type="entry name" value="P-loop containing nucleoside triphosphate hydrolases"/>
    <property type="match status" value="1"/>
</dbReference>
<evidence type="ECO:0000313" key="1">
    <source>
        <dbReference type="EMBL" id="RDE09828.1"/>
    </source>
</evidence>
<organism evidence="1 2">
    <name type="scientific">Pelagibacterium lacus</name>
    <dbReference type="NCBI Taxonomy" id="2282655"/>
    <lineage>
        <taxon>Bacteria</taxon>
        <taxon>Pseudomonadati</taxon>
        <taxon>Pseudomonadota</taxon>
        <taxon>Alphaproteobacteria</taxon>
        <taxon>Hyphomicrobiales</taxon>
        <taxon>Devosiaceae</taxon>
        <taxon>Pelagibacterium</taxon>
    </lineage>
</organism>
<dbReference type="Proteomes" id="UP000253759">
    <property type="component" value="Unassembled WGS sequence"/>
</dbReference>
<evidence type="ECO:0008006" key="3">
    <source>
        <dbReference type="Google" id="ProtNLM"/>
    </source>
</evidence>
<reference evidence="2" key="1">
    <citation type="submission" date="2018-07" db="EMBL/GenBank/DDBJ databases">
        <authorList>
            <person name="Liu B.-T."/>
            <person name="Du Z."/>
        </authorList>
    </citation>
    <scope>NUCLEOTIDE SEQUENCE [LARGE SCALE GENOMIC DNA]</scope>
    <source>
        <strain evidence="2">XYN52</strain>
    </source>
</reference>